<reference evidence="2" key="2">
    <citation type="journal article" date="2022" name="Front. Microbiol.">
        <title>Comparative Genomic Analysis Revealed Distinct Molecular Components and Organization of CO2-Concentrating Mechanism in Thermophilic Cyanobacteria.</title>
        <authorList>
            <person name="Tang J."/>
            <person name="Zhou H."/>
            <person name="Yao D."/>
            <person name="Riaz S."/>
            <person name="You D."/>
            <person name="Klepacz-Smolka A."/>
            <person name="Daroch M."/>
        </authorList>
    </citation>
    <scope>NUCLEOTIDE SEQUENCE [LARGE SCALE GENOMIC DNA]</scope>
    <source>
        <strain evidence="2">PCC 6715</strain>
    </source>
</reference>
<evidence type="ECO:0000313" key="1">
    <source>
        <dbReference type="EMBL" id="ATS17645.1"/>
    </source>
</evidence>
<gene>
    <name evidence="1" type="ORF">BRW62_01560</name>
</gene>
<dbReference type="NCBIfam" id="TIGR02548">
    <property type="entry name" value="casB_cse2"/>
    <property type="match status" value="1"/>
</dbReference>
<organism evidence="1 2">
    <name type="scientific">Parathermosynechococcus lividus PCC 6715</name>
    <dbReference type="NCBI Taxonomy" id="1917166"/>
    <lineage>
        <taxon>Bacteria</taxon>
        <taxon>Bacillati</taxon>
        <taxon>Cyanobacteriota</taxon>
        <taxon>Cyanophyceae</taxon>
        <taxon>Acaryochloridales</taxon>
        <taxon>Thermosynechococcaceae</taxon>
        <taxon>Parathermosynechococcus</taxon>
    </lineage>
</organism>
<dbReference type="AlphaFoldDB" id="A0A2D2PZG7"/>
<keyword evidence="2" id="KW-1185">Reference proteome</keyword>
<accession>A0A2D2PZG7</accession>
<sequence>MLPCSATVCLHNSSQSKGPERRFKALLDTDLANIQSPITALVRQIKSKKDKKIPIYYPQLIADICFWDHPDQFIQDQWAKTFWRAAPPSIADEAES</sequence>
<dbReference type="Pfam" id="PF09485">
    <property type="entry name" value="CRISPR_Cse2"/>
    <property type="match status" value="1"/>
</dbReference>
<protein>
    <submittedName>
        <fullName evidence="1">Type I-E CRISPR-associated protein Cse2/CasB</fullName>
    </submittedName>
</protein>
<dbReference type="RefSeq" id="WP_099797886.1">
    <property type="nucleotide sequence ID" value="NZ_CP018092.1"/>
</dbReference>
<dbReference type="InterPro" id="IPR013382">
    <property type="entry name" value="CRISPR-assoc_prot_Cse2"/>
</dbReference>
<dbReference type="InterPro" id="IPR038287">
    <property type="entry name" value="Cse2_sf"/>
</dbReference>
<dbReference type="Gene3D" id="1.10.520.40">
    <property type="entry name" value="CRISPR-associated protein Cse2"/>
    <property type="match status" value="1"/>
</dbReference>
<name>A0A2D2PZG7_PARLV</name>
<dbReference type="EMBL" id="CP018092">
    <property type="protein sequence ID" value="ATS17645.1"/>
    <property type="molecule type" value="Genomic_DNA"/>
</dbReference>
<proteinExistence type="predicted"/>
<reference evidence="1 2" key="1">
    <citation type="submission" date="2016-11" db="EMBL/GenBank/DDBJ databases">
        <title>Complete genome sequence of thermophilic cyanobacteria strain Synechococcus sp. PCC6715.</title>
        <authorList>
            <person name="Tang J."/>
            <person name="Daroch M."/>
            <person name="Liang Y."/>
            <person name="Jiang D."/>
            <person name="Shah M."/>
        </authorList>
    </citation>
    <scope>NUCLEOTIDE SEQUENCE [LARGE SCALE GENOMIC DNA]</scope>
    <source>
        <strain evidence="1 2">PCC 6715</strain>
    </source>
</reference>
<dbReference type="Proteomes" id="UP000231057">
    <property type="component" value="Chromosome"/>
</dbReference>
<dbReference type="KEGG" id="slw:BRW62_01560"/>
<evidence type="ECO:0000313" key="2">
    <source>
        <dbReference type="Proteomes" id="UP000231057"/>
    </source>
</evidence>